<feature type="region of interest" description="Disordered" evidence="2">
    <location>
        <begin position="1"/>
        <end position="26"/>
    </location>
</feature>
<keyword evidence="3" id="KW-1185">Reference proteome</keyword>
<dbReference type="InterPro" id="IPR006597">
    <property type="entry name" value="Sel1-like"/>
</dbReference>
<proteinExistence type="inferred from homology"/>
<evidence type="ECO:0000256" key="1">
    <source>
        <dbReference type="ARBA" id="ARBA00038101"/>
    </source>
</evidence>
<dbReference type="SUPFAM" id="SSF81901">
    <property type="entry name" value="HCP-like"/>
    <property type="match status" value="1"/>
</dbReference>
<comment type="similarity">
    <text evidence="1">Belongs to the sel-1 family.</text>
</comment>
<evidence type="ECO:0000313" key="3">
    <source>
        <dbReference type="Proteomes" id="UP000887566"/>
    </source>
</evidence>
<organism evidence="3 4">
    <name type="scientific">Plectus sambesii</name>
    <dbReference type="NCBI Taxonomy" id="2011161"/>
    <lineage>
        <taxon>Eukaryota</taxon>
        <taxon>Metazoa</taxon>
        <taxon>Ecdysozoa</taxon>
        <taxon>Nematoda</taxon>
        <taxon>Chromadorea</taxon>
        <taxon>Plectida</taxon>
        <taxon>Plectina</taxon>
        <taxon>Plectoidea</taxon>
        <taxon>Plectidae</taxon>
        <taxon>Plectus</taxon>
    </lineage>
</organism>
<dbReference type="Gene3D" id="1.25.40.10">
    <property type="entry name" value="Tetratricopeptide repeat domain"/>
    <property type="match status" value="1"/>
</dbReference>
<name>A0A914WP09_9BILA</name>
<evidence type="ECO:0000313" key="4">
    <source>
        <dbReference type="WBParaSite" id="PSAMB.scaffold4737size13681.g25043.t1"/>
    </source>
</evidence>
<dbReference type="SMART" id="SM00671">
    <property type="entry name" value="SEL1"/>
    <property type="match status" value="2"/>
</dbReference>
<dbReference type="AlphaFoldDB" id="A0A914WP09"/>
<accession>A0A914WP09</accession>
<protein>
    <submittedName>
        <fullName evidence="4">Uncharacterized protein</fullName>
    </submittedName>
</protein>
<dbReference type="InterPro" id="IPR011990">
    <property type="entry name" value="TPR-like_helical_dom_sf"/>
</dbReference>
<evidence type="ECO:0000256" key="2">
    <source>
        <dbReference type="SAM" id="MobiDB-lite"/>
    </source>
</evidence>
<feature type="compositionally biased region" description="Low complexity" evidence="2">
    <location>
        <begin position="1"/>
        <end position="14"/>
    </location>
</feature>
<dbReference type="Pfam" id="PF08238">
    <property type="entry name" value="Sel1"/>
    <property type="match status" value="2"/>
</dbReference>
<dbReference type="PANTHER" id="PTHR11102:SF160">
    <property type="entry name" value="ERAD-ASSOCIATED E3 UBIQUITIN-PROTEIN LIGASE COMPONENT HRD3"/>
    <property type="match status" value="1"/>
</dbReference>
<dbReference type="WBParaSite" id="PSAMB.scaffold4737size13681.g25043.t1">
    <property type="protein sequence ID" value="PSAMB.scaffold4737size13681.g25043.t1"/>
    <property type="gene ID" value="PSAMB.scaffold4737size13681.g25043"/>
</dbReference>
<dbReference type="PANTHER" id="PTHR11102">
    <property type="entry name" value="SEL-1-LIKE PROTEIN"/>
    <property type="match status" value="1"/>
</dbReference>
<sequence length="229" mass="25953">MEEQGTSSESSSTHQTEKEIASNIFNRMSAEHGDADAQFNLGEMYRNGRGVPQSDEEVVKWYKKSAEQGNAAAQFNLGEMYRNGRGVLKQQNKEMKLRSFSWEKCFEMGKACVNQMKILSNGTAKQQNKEKHVRNFTWEKCIDLGEACVNQKKKLSNVTYGSLYRVVSTWKTISSSFEHIPYGTDESWRTANASELAFANVVLVKVLEEQAKLLIKGSDELVLDIFQVI</sequence>
<dbReference type="Proteomes" id="UP000887566">
    <property type="component" value="Unplaced"/>
</dbReference>
<dbReference type="InterPro" id="IPR050767">
    <property type="entry name" value="Sel1_AlgK"/>
</dbReference>
<reference evidence="4" key="1">
    <citation type="submission" date="2022-11" db="UniProtKB">
        <authorList>
            <consortium name="WormBaseParasite"/>
        </authorList>
    </citation>
    <scope>IDENTIFICATION</scope>
</reference>